<name>D8QAB7_SCHCM</name>
<dbReference type="EMBL" id="GL377308">
    <property type="protein sequence ID" value="EFI95811.1"/>
    <property type="molecule type" value="Genomic_DNA"/>
</dbReference>
<dbReference type="HOGENOM" id="CLU_1482810_0_0_1"/>
<dbReference type="AlphaFoldDB" id="D8QAB7"/>
<reference evidence="1 2" key="1">
    <citation type="journal article" date="2010" name="Nat. Biotechnol.">
        <title>Genome sequence of the model mushroom Schizophyllum commune.</title>
        <authorList>
            <person name="Ohm R.A."/>
            <person name="de Jong J.F."/>
            <person name="Lugones L.G."/>
            <person name="Aerts A."/>
            <person name="Kothe E."/>
            <person name="Stajich J.E."/>
            <person name="de Vries R.P."/>
            <person name="Record E."/>
            <person name="Levasseur A."/>
            <person name="Baker S.E."/>
            <person name="Bartholomew K.A."/>
            <person name="Coutinho P.M."/>
            <person name="Erdmann S."/>
            <person name="Fowler T.J."/>
            <person name="Gathman A.C."/>
            <person name="Lombard V."/>
            <person name="Henrissat B."/>
            <person name="Knabe N."/>
            <person name="Kuees U."/>
            <person name="Lilly W.W."/>
            <person name="Lindquist E."/>
            <person name="Lucas S."/>
            <person name="Magnuson J.K."/>
            <person name="Piumi F."/>
            <person name="Raudaskoski M."/>
            <person name="Salamov A."/>
            <person name="Schmutz J."/>
            <person name="Schwarze F.W.M.R."/>
            <person name="vanKuyk P.A."/>
            <person name="Horton J.S."/>
            <person name="Grigoriev I.V."/>
            <person name="Woesten H.A.B."/>
        </authorList>
    </citation>
    <scope>NUCLEOTIDE SEQUENCE [LARGE SCALE GENOMIC DNA]</scope>
    <source>
        <strain evidence="2">H4-8 / FGSC 9210</strain>
    </source>
</reference>
<gene>
    <name evidence="1" type="ORF">SCHCODRAFT_110864</name>
</gene>
<dbReference type="Proteomes" id="UP000007431">
    <property type="component" value="Unassembled WGS sequence"/>
</dbReference>
<proteinExistence type="predicted"/>
<protein>
    <submittedName>
        <fullName evidence="1">Uncharacterized protein</fullName>
    </submittedName>
</protein>
<feature type="non-terminal residue" evidence="1">
    <location>
        <position position="182"/>
    </location>
</feature>
<organism evidence="2">
    <name type="scientific">Schizophyllum commune (strain H4-8 / FGSC 9210)</name>
    <name type="common">Split gill fungus</name>
    <dbReference type="NCBI Taxonomy" id="578458"/>
    <lineage>
        <taxon>Eukaryota</taxon>
        <taxon>Fungi</taxon>
        <taxon>Dikarya</taxon>
        <taxon>Basidiomycota</taxon>
        <taxon>Agaricomycotina</taxon>
        <taxon>Agaricomycetes</taxon>
        <taxon>Agaricomycetidae</taxon>
        <taxon>Agaricales</taxon>
        <taxon>Schizophyllaceae</taxon>
        <taxon>Schizophyllum</taxon>
    </lineage>
</organism>
<dbReference type="GeneID" id="9592450"/>
<evidence type="ECO:0000313" key="2">
    <source>
        <dbReference type="Proteomes" id="UP000007431"/>
    </source>
</evidence>
<sequence>MDYRLSFDNLAFIDVQHCFDWSQEPRSPYSSSESSSPTGSAAWSIASSRVERAIARVPLTRPRNDGWLLVFSGASTSSFDPAGASAVSEEDLLDEDSQPSTSRFLRRLRAFLASCVPPRPDLAAIATALRRLNCFEVGRSIMLDDDEVPAPPIELASETKKTRPLTIQVIYSDPRAKYFADC</sequence>
<dbReference type="KEGG" id="scm:SCHCO_02736771"/>
<dbReference type="VEuPathDB" id="FungiDB:SCHCODRAFT_02736771"/>
<dbReference type="RefSeq" id="XP_003030714.1">
    <property type="nucleotide sequence ID" value="XM_003030668.1"/>
</dbReference>
<keyword evidence="2" id="KW-1185">Reference proteome</keyword>
<dbReference type="OrthoDB" id="10384214at2759"/>
<evidence type="ECO:0000313" key="1">
    <source>
        <dbReference type="EMBL" id="EFI95811.1"/>
    </source>
</evidence>
<accession>D8QAB7</accession>
<dbReference type="InParanoid" id="D8QAB7"/>